<dbReference type="SUPFAM" id="SSF52075">
    <property type="entry name" value="Outer arm dynein light chain 1"/>
    <property type="match status" value="1"/>
</dbReference>
<gene>
    <name evidence="3" type="ORF">RFI_33488</name>
</gene>
<dbReference type="AlphaFoldDB" id="X6LQN3"/>
<evidence type="ECO:0000256" key="2">
    <source>
        <dbReference type="ARBA" id="ARBA00022737"/>
    </source>
</evidence>
<dbReference type="Proteomes" id="UP000023152">
    <property type="component" value="Unassembled WGS sequence"/>
</dbReference>
<evidence type="ECO:0000313" key="3">
    <source>
        <dbReference type="EMBL" id="ETO03914.1"/>
    </source>
</evidence>
<sequence>LVDEEEKLSELDGAHVAQLFPHLNVLNIGDNLIEDWNAVVSTFGELPALVKLQCSFANLTRIFYSPKKFEQLQVLWARNNKINSLDTFDELNKFPKLSQLLIIENPLAKEYGEMTVRDLLIAK</sequence>
<keyword evidence="2" id="KW-0677">Repeat</keyword>
<feature type="non-terminal residue" evidence="3">
    <location>
        <position position="1"/>
    </location>
</feature>
<dbReference type="InterPro" id="IPR001611">
    <property type="entry name" value="Leu-rich_rpt"/>
</dbReference>
<name>X6LQN3_RETFI</name>
<dbReference type="EMBL" id="ASPP01031329">
    <property type="protein sequence ID" value="ETO03914.1"/>
    <property type="molecule type" value="Genomic_DNA"/>
</dbReference>
<comment type="caution">
    <text evidence="3">The sequence shown here is derived from an EMBL/GenBank/DDBJ whole genome shotgun (WGS) entry which is preliminary data.</text>
</comment>
<evidence type="ECO:0000313" key="4">
    <source>
        <dbReference type="Proteomes" id="UP000023152"/>
    </source>
</evidence>
<protein>
    <submittedName>
        <fullName evidence="3">Outer arm dynein light chain 1</fullName>
    </submittedName>
</protein>
<dbReference type="Gene3D" id="3.80.10.10">
    <property type="entry name" value="Ribonuclease Inhibitor"/>
    <property type="match status" value="1"/>
</dbReference>
<dbReference type="PANTHER" id="PTHR18849">
    <property type="entry name" value="LEUCINE RICH REPEAT PROTEIN"/>
    <property type="match status" value="1"/>
</dbReference>
<dbReference type="PROSITE" id="PS51450">
    <property type="entry name" value="LRR"/>
    <property type="match status" value="1"/>
</dbReference>
<keyword evidence="1" id="KW-0433">Leucine-rich repeat</keyword>
<accession>X6LQN3</accession>
<keyword evidence="4" id="KW-1185">Reference proteome</keyword>
<proteinExistence type="predicted"/>
<dbReference type="InterPro" id="IPR032675">
    <property type="entry name" value="LRR_dom_sf"/>
</dbReference>
<reference evidence="3 4" key="1">
    <citation type="journal article" date="2013" name="Curr. Biol.">
        <title>The Genome of the Foraminiferan Reticulomyxa filosa.</title>
        <authorList>
            <person name="Glockner G."/>
            <person name="Hulsmann N."/>
            <person name="Schleicher M."/>
            <person name="Noegel A.A."/>
            <person name="Eichinger L."/>
            <person name="Gallinger C."/>
            <person name="Pawlowski J."/>
            <person name="Sierra R."/>
            <person name="Euteneuer U."/>
            <person name="Pillet L."/>
            <person name="Moustafa A."/>
            <person name="Platzer M."/>
            <person name="Groth M."/>
            <person name="Szafranski K."/>
            <person name="Schliwa M."/>
        </authorList>
    </citation>
    <scope>NUCLEOTIDE SEQUENCE [LARGE SCALE GENOMIC DNA]</scope>
</reference>
<dbReference type="PANTHER" id="PTHR18849:SF0">
    <property type="entry name" value="CILIA- AND FLAGELLA-ASSOCIATED PROTEIN 410-RELATED"/>
    <property type="match status" value="1"/>
</dbReference>
<feature type="non-terminal residue" evidence="3">
    <location>
        <position position="123"/>
    </location>
</feature>
<dbReference type="OrthoDB" id="5273213at2759"/>
<evidence type="ECO:0000256" key="1">
    <source>
        <dbReference type="ARBA" id="ARBA00022614"/>
    </source>
</evidence>
<organism evidence="3 4">
    <name type="scientific">Reticulomyxa filosa</name>
    <dbReference type="NCBI Taxonomy" id="46433"/>
    <lineage>
        <taxon>Eukaryota</taxon>
        <taxon>Sar</taxon>
        <taxon>Rhizaria</taxon>
        <taxon>Retaria</taxon>
        <taxon>Foraminifera</taxon>
        <taxon>Monothalamids</taxon>
        <taxon>Reticulomyxidae</taxon>
        <taxon>Reticulomyxa</taxon>
    </lineage>
</organism>